<protein>
    <submittedName>
        <fullName evidence="1">Uncharacterized protein</fullName>
    </submittedName>
</protein>
<comment type="caution">
    <text evidence="1">The sequence shown here is derived from an EMBL/GenBank/DDBJ whole genome shotgun (WGS) entry which is preliminary data.</text>
</comment>
<name>A0ABD1L558_9FABA</name>
<evidence type="ECO:0000313" key="2">
    <source>
        <dbReference type="Proteomes" id="UP001603857"/>
    </source>
</evidence>
<proteinExistence type="predicted"/>
<reference evidence="1 2" key="1">
    <citation type="submission" date="2024-08" db="EMBL/GenBank/DDBJ databases">
        <title>Insights into the chromosomal genome structure of Flemingia macrophylla.</title>
        <authorList>
            <person name="Ding Y."/>
            <person name="Zhao Y."/>
            <person name="Bi W."/>
            <person name="Wu M."/>
            <person name="Zhao G."/>
            <person name="Gong Y."/>
            <person name="Li W."/>
            <person name="Zhang P."/>
        </authorList>
    </citation>
    <scope>NUCLEOTIDE SEQUENCE [LARGE SCALE GENOMIC DNA]</scope>
    <source>
        <strain evidence="1">DYQJB</strain>
        <tissue evidence="1">Leaf</tissue>
    </source>
</reference>
<dbReference type="EMBL" id="JBGMDY010000011">
    <property type="protein sequence ID" value="KAL2318488.1"/>
    <property type="molecule type" value="Genomic_DNA"/>
</dbReference>
<organism evidence="1 2">
    <name type="scientific">Flemingia macrophylla</name>
    <dbReference type="NCBI Taxonomy" id="520843"/>
    <lineage>
        <taxon>Eukaryota</taxon>
        <taxon>Viridiplantae</taxon>
        <taxon>Streptophyta</taxon>
        <taxon>Embryophyta</taxon>
        <taxon>Tracheophyta</taxon>
        <taxon>Spermatophyta</taxon>
        <taxon>Magnoliopsida</taxon>
        <taxon>eudicotyledons</taxon>
        <taxon>Gunneridae</taxon>
        <taxon>Pentapetalae</taxon>
        <taxon>rosids</taxon>
        <taxon>fabids</taxon>
        <taxon>Fabales</taxon>
        <taxon>Fabaceae</taxon>
        <taxon>Papilionoideae</taxon>
        <taxon>50 kb inversion clade</taxon>
        <taxon>NPAAA clade</taxon>
        <taxon>indigoferoid/millettioid clade</taxon>
        <taxon>Phaseoleae</taxon>
        <taxon>Flemingia</taxon>
    </lineage>
</organism>
<dbReference type="AlphaFoldDB" id="A0ABD1L558"/>
<evidence type="ECO:0000313" key="1">
    <source>
        <dbReference type="EMBL" id="KAL2318488.1"/>
    </source>
</evidence>
<keyword evidence="2" id="KW-1185">Reference proteome</keyword>
<accession>A0ABD1L558</accession>
<sequence length="96" mass="10497">MQMKMKKSLGIVMVVVITMLVVSSQFYFVHGRVLRPEVLKIPVGDGCEDFKGEESSINGMATFAVASNNNNFSTRQFARNLAHRLASGPSKKGPGH</sequence>
<dbReference type="Proteomes" id="UP001603857">
    <property type="component" value="Unassembled WGS sequence"/>
</dbReference>
<gene>
    <name evidence="1" type="ORF">Fmac_032364</name>
</gene>